<proteinExistence type="predicted"/>
<feature type="chain" id="PRO_5002245376" evidence="1">
    <location>
        <begin position="25"/>
        <end position="148"/>
    </location>
</feature>
<protein>
    <submittedName>
        <fullName evidence="2">Uncharacterized protein</fullName>
    </submittedName>
</protein>
<evidence type="ECO:0000256" key="1">
    <source>
        <dbReference type="SAM" id="SignalP"/>
    </source>
</evidence>
<sequence>MKRLFLVKALLISAALVFSLPALAKPPGGIPPGQAKKNSGKNGVNIGITVGSPTVGAPTKPGGGPPPWAPAHGYRAKHQYRYWPGVQVYFDLGRGVYFWFSNSGWQVGARLPGGITLSEGYVGLDMDTSKPYKWHKDVIKRYPPGKIR</sequence>
<organism evidence="2 3">
    <name type="scientific">Dethiosulfatarculus sandiegensis</name>
    <dbReference type="NCBI Taxonomy" id="1429043"/>
    <lineage>
        <taxon>Bacteria</taxon>
        <taxon>Pseudomonadati</taxon>
        <taxon>Thermodesulfobacteriota</taxon>
        <taxon>Desulfarculia</taxon>
        <taxon>Desulfarculales</taxon>
        <taxon>Desulfarculaceae</taxon>
        <taxon>Dethiosulfatarculus</taxon>
    </lineage>
</organism>
<evidence type="ECO:0000313" key="3">
    <source>
        <dbReference type="Proteomes" id="UP000032233"/>
    </source>
</evidence>
<dbReference type="AlphaFoldDB" id="A0A0D2K1V8"/>
<gene>
    <name evidence="2" type="ORF">X474_01885</name>
</gene>
<accession>A0A0D2K1V8</accession>
<evidence type="ECO:0000313" key="2">
    <source>
        <dbReference type="EMBL" id="KIX15670.1"/>
    </source>
</evidence>
<dbReference type="InParanoid" id="A0A0D2K1V8"/>
<dbReference type="RefSeq" id="WP_044346383.1">
    <property type="nucleotide sequence ID" value="NZ_AZAC01000002.1"/>
</dbReference>
<feature type="signal peptide" evidence="1">
    <location>
        <begin position="1"/>
        <end position="24"/>
    </location>
</feature>
<keyword evidence="3" id="KW-1185">Reference proteome</keyword>
<name>A0A0D2K1V8_9BACT</name>
<dbReference type="OrthoDB" id="5525004at2"/>
<reference evidence="2 3" key="1">
    <citation type="submission" date="2013-11" db="EMBL/GenBank/DDBJ databases">
        <title>Metagenomic analysis of a methanogenic consortium involved in long chain n-alkane degradation.</title>
        <authorList>
            <person name="Davidova I.A."/>
            <person name="Callaghan A.V."/>
            <person name="Wawrik B."/>
            <person name="Pruitt S."/>
            <person name="Marks C."/>
            <person name="Duncan K.E."/>
            <person name="Suflita J.M."/>
        </authorList>
    </citation>
    <scope>NUCLEOTIDE SEQUENCE [LARGE SCALE GENOMIC DNA]</scope>
    <source>
        <strain evidence="2 3">SPR</strain>
    </source>
</reference>
<dbReference type="PATRIC" id="fig|1429043.3.peg.396"/>
<dbReference type="EMBL" id="AZAC01000002">
    <property type="protein sequence ID" value="KIX15670.1"/>
    <property type="molecule type" value="Genomic_DNA"/>
</dbReference>
<keyword evidence="1" id="KW-0732">Signal</keyword>
<comment type="caution">
    <text evidence="2">The sequence shown here is derived from an EMBL/GenBank/DDBJ whole genome shotgun (WGS) entry which is preliminary data.</text>
</comment>
<dbReference type="Proteomes" id="UP000032233">
    <property type="component" value="Unassembled WGS sequence"/>
</dbReference>